<name>A0A7R9PTW9_9ACAR</name>
<dbReference type="PANTHER" id="PTHR11388">
    <property type="entry name" value="ORGANIC ANION TRANSPORTER"/>
    <property type="match status" value="1"/>
</dbReference>
<dbReference type="GO" id="GO:0016323">
    <property type="term" value="C:basolateral plasma membrane"/>
    <property type="evidence" value="ECO:0007669"/>
    <property type="project" value="TreeGrafter"/>
</dbReference>
<evidence type="ECO:0000313" key="4">
    <source>
        <dbReference type="Proteomes" id="UP000759131"/>
    </source>
</evidence>
<keyword evidence="2" id="KW-0472">Membrane</keyword>
<evidence type="ECO:0000313" key="3">
    <source>
        <dbReference type="EMBL" id="CAD7619732.1"/>
    </source>
</evidence>
<gene>
    <name evidence="3" type="ORF">OSB1V03_LOCUS231</name>
</gene>
<evidence type="ECO:0000256" key="2">
    <source>
        <dbReference type="SAM" id="Phobius"/>
    </source>
</evidence>
<dbReference type="GO" id="GO:0043252">
    <property type="term" value="P:sodium-independent organic anion transport"/>
    <property type="evidence" value="ECO:0007669"/>
    <property type="project" value="TreeGrafter"/>
</dbReference>
<dbReference type="OrthoDB" id="5062115at2759"/>
<organism evidence="3">
    <name type="scientific">Medioppia subpectinata</name>
    <dbReference type="NCBI Taxonomy" id="1979941"/>
    <lineage>
        <taxon>Eukaryota</taxon>
        <taxon>Metazoa</taxon>
        <taxon>Ecdysozoa</taxon>
        <taxon>Arthropoda</taxon>
        <taxon>Chelicerata</taxon>
        <taxon>Arachnida</taxon>
        <taxon>Acari</taxon>
        <taxon>Acariformes</taxon>
        <taxon>Sarcoptiformes</taxon>
        <taxon>Oribatida</taxon>
        <taxon>Brachypylina</taxon>
        <taxon>Oppioidea</taxon>
        <taxon>Oppiidae</taxon>
        <taxon>Medioppia</taxon>
    </lineage>
</organism>
<reference evidence="3" key="1">
    <citation type="submission" date="2020-11" db="EMBL/GenBank/DDBJ databases">
        <authorList>
            <person name="Tran Van P."/>
        </authorList>
    </citation>
    <scope>NUCLEOTIDE SEQUENCE</scope>
</reference>
<dbReference type="InterPro" id="IPR004156">
    <property type="entry name" value="OATP"/>
</dbReference>
<feature type="transmembrane region" description="Helical" evidence="2">
    <location>
        <begin position="30"/>
        <end position="50"/>
    </location>
</feature>
<dbReference type="SUPFAM" id="SSF103473">
    <property type="entry name" value="MFS general substrate transporter"/>
    <property type="match status" value="1"/>
</dbReference>
<dbReference type="PANTHER" id="PTHR11388:SF76">
    <property type="entry name" value="SOLUTE CARRIER ORGANIC ANION TRANSPORTER FAMILY MEMBER"/>
    <property type="match status" value="1"/>
</dbReference>
<keyword evidence="2" id="KW-0812">Transmembrane</keyword>
<accession>A0A7R9PTW9</accession>
<dbReference type="Pfam" id="PF03137">
    <property type="entry name" value="OATP"/>
    <property type="match status" value="1"/>
</dbReference>
<feature type="transmembrane region" description="Helical" evidence="2">
    <location>
        <begin position="62"/>
        <end position="87"/>
    </location>
</feature>
<dbReference type="AlphaFoldDB" id="A0A7R9PTW9"/>
<dbReference type="EMBL" id="OC854612">
    <property type="protein sequence ID" value="CAD7619732.1"/>
    <property type="molecule type" value="Genomic_DNA"/>
</dbReference>
<feature type="transmembrane region" description="Helical" evidence="2">
    <location>
        <begin position="167"/>
        <end position="192"/>
    </location>
</feature>
<keyword evidence="4" id="KW-1185">Reference proteome</keyword>
<protein>
    <submittedName>
        <fullName evidence="3">Uncharacterized protein</fullName>
    </submittedName>
</protein>
<evidence type="ECO:0000256" key="1">
    <source>
        <dbReference type="ARBA" id="ARBA00023157"/>
    </source>
</evidence>
<dbReference type="InterPro" id="IPR036259">
    <property type="entry name" value="MFS_trans_sf"/>
</dbReference>
<proteinExistence type="predicted"/>
<dbReference type="Proteomes" id="UP000759131">
    <property type="component" value="Unassembled WGS sequence"/>
</dbReference>
<sequence length="207" mass="22779">MAIYTSTESLSKGCGIGSWRPKWLQRWATANMFILMLAIIGTLQSSAFAYTVASVTTLEKRYAFNSFISGIILIADDISGLIFKPIYGYLANHVHRPRLIGCSTILVGIGCYLAALPYFIYGPAVHLLSKTVSANQSMGAEFCDANRTLVDECVDDDNYFSFPILPVLLPFMSMFLNGLGSAAVYYVGIPFLDDSVDKKKSPMYISM</sequence>
<feature type="transmembrane region" description="Helical" evidence="2">
    <location>
        <begin position="99"/>
        <end position="121"/>
    </location>
</feature>
<dbReference type="GO" id="GO:0015347">
    <property type="term" value="F:sodium-independent organic anion transmembrane transporter activity"/>
    <property type="evidence" value="ECO:0007669"/>
    <property type="project" value="TreeGrafter"/>
</dbReference>
<keyword evidence="1" id="KW-1015">Disulfide bond</keyword>
<dbReference type="Gene3D" id="1.20.1250.20">
    <property type="entry name" value="MFS general substrate transporter like domains"/>
    <property type="match status" value="1"/>
</dbReference>
<dbReference type="EMBL" id="CAJPIZ010000037">
    <property type="protein sequence ID" value="CAG2100162.1"/>
    <property type="molecule type" value="Genomic_DNA"/>
</dbReference>
<keyword evidence="2" id="KW-1133">Transmembrane helix</keyword>